<evidence type="ECO:0000256" key="2">
    <source>
        <dbReference type="ARBA" id="ARBA00022491"/>
    </source>
</evidence>
<feature type="region of interest" description="Disordered" evidence="6">
    <location>
        <begin position="58"/>
        <end position="84"/>
    </location>
</feature>
<evidence type="ECO:0000256" key="1">
    <source>
        <dbReference type="ARBA" id="ARBA00022490"/>
    </source>
</evidence>
<dbReference type="PANTHER" id="PTHR34984">
    <property type="entry name" value="CARBON STORAGE REGULATOR"/>
    <property type="match status" value="1"/>
</dbReference>
<evidence type="ECO:0000256" key="4">
    <source>
        <dbReference type="ARBA" id="ARBA00022884"/>
    </source>
</evidence>
<evidence type="ECO:0000256" key="6">
    <source>
        <dbReference type="SAM" id="MobiDB-lite"/>
    </source>
</evidence>
<comment type="caution">
    <text evidence="7">The sequence shown here is derived from an EMBL/GenBank/DDBJ whole genome shotgun (WGS) entry which is preliminary data.</text>
</comment>
<comment type="subunit">
    <text evidence="5">Homodimer; the beta-strands of each monomer intercalate to form a hydrophobic core, while the alpha-helices form wings that extend away from the core.</text>
</comment>
<dbReference type="GO" id="GO:0048027">
    <property type="term" value="F:mRNA 5'-UTR binding"/>
    <property type="evidence" value="ECO:0007669"/>
    <property type="project" value="UniProtKB-UniRule"/>
</dbReference>
<proteinExistence type="inferred from homology"/>
<dbReference type="Pfam" id="PF02599">
    <property type="entry name" value="CsrA"/>
    <property type="match status" value="1"/>
</dbReference>
<dbReference type="GO" id="GO:0044781">
    <property type="term" value="P:bacterial-type flagellum organization"/>
    <property type="evidence" value="ECO:0007669"/>
    <property type="project" value="UniProtKB-KW"/>
</dbReference>
<dbReference type="GO" id="GO:0006402">
    <property type="term" value="P:mRNA catabolic process"/>
    <property type="evidence" value="ECO:0007669"/>
    <property type="project" value="InterPro"/>
</dbReference>
<comment type="similarity">
    <text evidence="5">Belongs to the CsrA/RsmA family.</text>
</comment>
<organism evidence="7 8">
    <name type="scientific">Candidatus Wallbacteria bacterium HGW-Wallbacteria-1</name>
    <dbReference type="NCBI Taxonomy" id="2013854"/>
    <lineage>
        <taxon>Bacteria</taxon>
        <taxon>Candidatus Walliibacteriota</taxon>
    </lineage>
</organism>
<sequence>MLVLTRKLNQSIMVGDEIEIKIIEIKHGQVKIGVTAPRNVKVHRSEVYEEIQKENLRASQAKPENLGKLSDLLKNSMKGKARKS</sequence>
<keyword evidence="1 5" id="KW-0963">Cytoplasm</keyword>
<evidence type="ECO:0000313" key="8">
    <source>
        <dbReference type="Proteomes" id="UP000233256"/>
    </source>
</evidence>
<dbReference type="GO" id="GO:0006109">
    <property type="term" value="P:regulation of carbohydrate metabolic process"/>
    <property type="evidence" value="ECO:0007669"/>
    <property type="project" value="InterPro"/>
</dbReference>
<dbReference type="AlphaFoldDB" id="A0A2N1PUJ6"/>
<keyword evidence="5" id="KW-1005">Bacterial flagellum biogenesis</keyword>
<dbReference type="PANTHER" id="PTHR34984:SF1">
    <property type="entry name" value="CARBON STORAGE REGULATOR"/>
    <property type="match status" value="1"/>
</dbReference>
<evidence type="ECO:0000256" key="5">
    <source>
        <dbReference type="HAMAP-Rule" id="MF_00167"/>
    </source>
</evidence>
<reference evidence="7 8" key="1">
    <citation type="journal article" date="2017" name="ISME J.">
        <title>Potential for microbial H2 and metal transformations associated with novel bacteria and archaea in deep terrestrial subsurface sediments.</title>
        <authorList>
            <person name="Hernsdorf A.W."/>
            <person name="Amano Y."/>
            <person name="Miyakawa K."/>
            <person name="Ise K."/>
            <person name="Suzuki Y."/>
            <person name="Anantharaman K."/>
            <person name="Probst A."/>
            <person name="Burstein D."/>
            <person name="Thomas B.C."/>
            <person name="Banfield J.F."/>
        </authorList>
    </citation>
    <scope>NUCLEOTIDE SEQUENCE [LARGE SCALE GENOMIC DNA]</scope>
    <source>
        <strain evidence="7">HGW-Wallbacteria-1</strain>
    </source>
</reference>
<dbReference type="InterPro" id="IPR036107">
    <property type="entry name" value="CsrA_sf"/>
</dbReference>
<dbReference type="GO" id="GO:0005829">
    <property type="term" value="C:cytosol"/>
    <property type="evidence" value="ECO:0007669"/>
    <property type="project" value="TreeGrafter"/>
</dbReference>
<dbReference type="InterPro" id="IPR003751">
    <property type="entry name" value="CsrA"/>
</dbReference>
<name>A0A2N1PUJ6_9BACT</name>
<comment type="function">
    <text evidence="5">A translational regulator that binds mRNA to regulate translation initiation and/or mRNA stability. Usually binds in the 5'-UTR at or near the Shine-Dalgarno sequence preventing ribosome-binding, thus repressing translation. Its main target seems to be the major flagellin gene, while its function is anatagonized by FliW.</text>
</comment>
<keyword evidence="4 5" id="KW-0694">RNA-binding</keyword>
<dbReference type="NCBIfam" id="NF002469">
    <property type="entry name" value="PRK01712.1"/>
    <property type="match status" value="1"/>
</dbReference>
<keyword evidence="2 5" id="KW-0678">Repressor</keyword>
<dbReference type="EMBL" id="PGXC01000001">
    <property type="protein sequence ID" value="PKK92000.1"/>
    <property type="molecule type" value="Genomic_DNA"/>
</dbReference>
<dbReference type="GO" id="GO:0045947">
    <property type="term" value="P:negative regulation of translational initiation"/>
    <property type="evidence" value="ECO:0007669"/>
    <property type="project" value="UniProtKB-UniRule"/>
</dbReference>
<evidence type="ECO:0000256" key="3">
    <source>
        <dbReference type="ARBA" id="ARBA00022845"/>
    </source>
</evidence>
<comment type="subcellular location">
    <subcellularLocation>
        <location evidence="5">Cytoplasm</location>
    </subcellularLocation>
</comment>
<dbReference type="Gene3D" id="2.60.40.4380">
    <property type="entry name" value="Translational regulator CsrA"/>
    <property type="match status" value="1"/>
</dbReference>
<dbReference type="FunFam" id="2.60.40.4380:FF:000002">
    <property type="entry name" value="Translational regulator CsrA"/>
    <property type="match status" value="1"/>
</dbReference>
<gene>
    <name evidence="5 7" type="primary">csrA</name>
    <name evidence="7" type="ORF">CVV64_00875</name>
</gene>
<keyword evidence="3 5" id="KW-0810">Translation regulation</keyword>
<accession>A0A2N1PUJ6</accession>
<protein>
    <recommendedName>
        <fullName evidence="5">Translational regulator CsrA</fullName>
    </recommendedName>
</protein>
<dbReference type="GO" id="GO:1902208">
    <property type="term" value="P:regulation of bacterial-type flagellum assembly"/>
    <property type="evidence" value="ECO:0007669"/>
    <property type="project" value="UniProtKB-UniRule"/>
</dbReference>
<dbReference type="NCBIfam" id="TIGR00202">
    <property type="entry name" value="csrA"/>
    <property type="match status" value="1"/>
</dbReference>
<dbReference type="Proteomes" id="UP000233256">
    <property type="component" value="Unassembled WGS sequence"/>
</dbReference>
<evidence type="ECO:0000313" key="7">
    <source>
        <dbReference type="EMBL" id="PKK92000.1"/>
    </source>
</evidence>
<dbReference type="HAMAP" id="MF_00167">
    <property type="entry name" value="CsrA"/>
    <property type="match status" value="1"/>
</dbReference>
<dbReference type="SUPFAM" id="SSF117130">
    <property type="entry name" value="CsrA-like"/>
    <property type="match status" value="1"/>
</dbReference>